<reference evidence="6" key="2">
    <citation type="submission" date="2020-09" db="EMBL/GenBank/DDBJ databases">
        <authorList>
            <person name="Sun Q."/>
            <person name="Kim S."/>
        </authorList>
    </citation>
    <scope>NUCLEOTIDE SEQUENCE</scope>
    <source>
        <strain evidence="6">KCTC 32296</strain>
    </source>
</reference>
<dbReference type="InterPro" id="IPR035895">
    <property type="entry name" value="HPr-like_sf"/>
</dbReference>
<dbReference type="InterPro" id="IPR050399">
    <property type="entry name" value="HPr"/>
</dbReference>
<evidence type="ECO:0000256" key="4">
    <source>
        <dbReference type="ARBA" id="ARBA00022683"/>
    </source>
</evidence>
<keyword evidence="7" id="KW-1185">Reference proteome</keyword>
<dbReference type="PANTHER" id="PTHR33705">
    <property type="entry name" value="PHOSPHOCARRIER PROTEIN HPR"/>
    <property type="match status" value="1"/>
</dbReference>
<evidence type="ECO:0000313" key="7">
    <source>
        <dbReference type="Proteomes" id="UP000662572"/>
    </source>
</evidence>
<dbReference type="InterPro" id="IPR000032">
    <property type="entry name" value="HPr-like"/>
</dbReference>
<dbReference type="PANTHER" id="PTHR33705:SF2">
    <property type="entry name" value="PHOSPHOCARRIER PROTEIN NPR"/>
    <property type="match status" value="1"/>
</dbReference>
<dbReference type="NCBIfam" id="TIGR01003">
    <property type="entry name" value="PTS_HPr_family"/>
    <property type="match status" value="1"/>
</dbReference>
<dbReference type="PROSITE" id="PS51350">
    <property type="entry name" value="PTS_HPR_DOM"/>
    <property type="match status" value="1"/>
</dbReference>
<comment type="similarity">
    <text evidence="2">Belongs to the HPr family.</text>
</comment>
<comment type="subcellular location">
    <subcellularLocation>
        <location evidence="1">Cytoplasm</location>
    </subcellularLocation>
</comment>
<dbReference type="Proteomes" id="UP000662572">
    <property type="component" value="Unassembled WGS sequence"/>
</dbReference>
<comment type="caution">
    <text evidence="6">The sequence shown here is derived from an EMBL/GenBank/DDBJ whole genome shotgun (WGS) entry which is preliminary data.</text>
</comment>
<dbReference type="Gene3D" id="3.30.1340.10">
    <property type="entry name" value="HPr-like"/>
    <property type="match status" value="1"/>
</dbReference>
<gene>
    <name evidence="6" type="ORF">GCM10011273_03750</name>
</gene>
<proteinExistence type="inferred from homology"/>
<dbReference type="Pfam" id="PF00381">
    <property type="entry name" value="PTS-HPr"/>
    <property type="match status" value="1"/>
</dbReference>
<name>A0A918UMC2_9CAUL</name>
<evidence type="ECO:0000259" key="5">
    <source>
        <dbReference type="PROSITE" id="PS51350"/>
    </source>
</evidence>
<organism evidence="6 7">
    <name type="scientific">Asticcacaulis endophyticus</name>
    <dbReference type="NCBI Taxonomy" id="1395890"/>
    <lineage>
        <taxon>Bacteria</taxon>
        <taxon>Pseudomonadati</taxon>
        <taxon>Pseudomonadota</taxon>
        <taxon>Alphaproteobacteria</taxon>
        <taxon>Caulobacterales</taxon>
        <taxon>Caulobacteraceae</taxon>
        <taxon>Asticcacaulis</taxon>
    </lineage>
</organism>
<dbReference type="GO" id="GO:0005737">
    <property type="term" value="C:cytoplasm"/>
    <property type="evidence" value="ECO:0007669"/>
    <property type="project" value="UniProtKB-SubCell"/>
</dbReference>
<keyword evidence="3" id="KW-0963">Cytoplasm</keyword>
<protein>
    <submittedName>
        <fullName evidence="6">Phosphocarrier protein HPr</fullName>
    </submittedName>
</protein>
<keyword evidence="4" id="KW-0598">Phosphotransferase system</keyword>
<reference evidence="6" key="1">
    <citation type="journal article" date="2014" name="Int. J. Syst. Evol. Microbiol.">
        <title>Complete genome sequence of Corynebacterium casei LMG S-19264T (=DSM 44701T), isolated from a smear-ripened cheese.</title>
        <authorList>
            <consortium name="US DOE Joint Genome Institute (JGI-PGF)"/>
            <person name="Walter F."/>
            <person name="Albersmeier A."/>
            <person name="Kalinowski J."/>
            <person name="Ruckert C."/>
        </authorList>
    </citation>
    <scope>NUCLEOTIDE SEQUENCE</scope>
    <source>
        <strain evidence="6">KCTC 32296</strain>
    </source>
</reference>
<dbReference type="EMBL" id="BMZB01000001">
    <property type="protein sequence ID" value="GGZ22177.1"/>
    <property type="molecule type" value="Genomic_DNA"/>
</dbReference>
<evidence type="ECO:0000256" key="3">
    <source>
        <dbReference type="ARBA" id="ARBA00022490"/>
    </source>
</evidence>
<dbReference type="PROSITE" id="PS00369">
    <property type="entry name" value="PTS_HPR_HIS"/>
    <property type="match status" value="1"/>
</dbReference>
<dbReference type="SUPFAM" id="SSF55594">
    <property type="entry name" value="HPr-like"/>
    <property type="match status" value="1"/>
</dbReference>
<dbReference type="InterPro" id="IPR001020">
    <property type="entry name" value="PTS_HPr_His_P_site"/>
</dbReference>
<evidence type="ECO:0000313" key="6">
    <source>
        <dbReference type="EMBL" id="GGZ22177.1"/>
    </source>
</evidence>
<dbReference type="CDD" id="cd00367">
    <property type="entry name" value="PTS-HPr_like"/>
    <property type="match status" value="1"/>
</dbReference>
<evidence type="ECO:0000256" key="1">
    <source>
        <dbReference type="ARBA" id="ARBA00004496"/>
    </source>
</evidence>
<dbReference type="PRINTS" id="PR00107">
    <property type="entry name" value="PHOSPHOCPHPR"/>
</dbReference>
<evidence type="ECO:0000256" key="2">
    <source>
        <dbReference type="ARBA" id="ARBA00010736"/>
    </source>
</evidence>
<feature type="domain" description="HPr" evidence="5">
    <location>
        <begin position="20"/>
        <end position="107"/>
    </location>
</feature>
<dbReference type="GO" id="GO:0009401">
    <property type="term" value="P:phosphoenolpyruvate-dependent sugar phosphotransferase system"/>
    <property type="evidence" value="ECO:0007669"/>
    <property type="project" value="UniProtKB-KW"/>
</dbReference>
<dbReference type="AlphaFoldDB" id="A0A918UMC2"/>
<sequence>MRMVASIPSKFAGLPTVMSVAHAEVEICNEKGLHARASAKFVKLAATFNAQIYVLRDDHRVDAQSIMGLLMLGAGKGSHIGIEAEGPQAADAVQALVDLVSDRFGEEI</sequence>
<accession>A0A918UMC2</accession>